<dbReference type="Gene3D" id="3.40.50.180">
    <property type="entry name" value="Methylesterase CheB, C-terminal domain"/>
    <property type="match status" value="1"/>
</dbReference>
<evidence type="ECO:0000256" key="1">
    <source>
        <dbReference type="PROSITE-ProRule" id="PRU00050"/>
    </source>
</evidence>
<sequence length="843" mass="93197">MPESKKPAKTGADTKVPVVAIGASAGGLEPITQIVAGLDASFPAAVVVALHLSPHHESRLANILEHDVQLQVDTVRNGDVLQPGWVYVVPPNRNVEIVDGAFVTSPAAKGPYPKPSVDLLFRSLAASHAEYAIGVVLSGTGSDGAAGVRALKLAGGVTIVQDPETATYDGMPLAAVGTDCVDLVADAAKLAEVITSVVSSPIEPQLPAGSQRERQLRQIIDCLKAVRGVDFSYTKPSTLYRRIARRCSLNADQDLAPYIERLQQDPDEARALANSILISVTAFFRDKEVWLAVREELKKQLAAHPTGQPFRAWVPACATGEEAYTLAMILLDLTQSMDSPPSITIFATDLAEHAVEIARTGIYTSDSLANLPAGYRDRFLAQSGDGYRVRSRVRQITVFSVHNLISDPPFSKLDFVSCRNFLIYLKNDYQRAILELMHYALKPRGMLVLGSTESTSTAEGRFVAISETHRIYRRDQTVERFPSRFKSQIDAPFRAAQTPARRAGMALAPESLQTAAQIALANYATPRWVVVDEHDIVKFISAEARALIRAPTGPAIMRIHDVLANGLDLELRGVLYRARRERKPVTGSRVNCQLADGWRSVTPHAIPLDGEFERSLLLMFELREMRSAEAERRVQESLPDSMDSDYVRALESRVEILRQDMQSMAEELETSNEELQSQSEELQSSNEELQSMNEQLLTSNEELQSSNEELITVNEELRQRGGEMDVLTASWDAVGSYVDDVIIVVDAAARVRLLMGPEERLYAEGAVRQSSDRFWSLPWRSGFMPMLSAVRKRLEREEDGPLHLRLEDEQAECDLRAIDWSSPDIRAVVLRIRWARASISDPG</sequence>
<evidence type="ECO:0000313" key="6">
    <source>
        <dbReference type="Proteomes" id="UP000251800"/>
    </source>
</evidence>
<gene>
    <name evidence="5" type="ORF">DEH80_13520</name>
</gene>
<evidence type="ECO:0008006" key="7">
    <source>
        <dbReference type="Google" id="ProtNLM"/>
    </source>
</evidence>
<dbReference type="InterPro" id="IPR000780">
    <property type="entry name" value="CheR_MeTrfase"/>
</dbReference>
<dbReference type="PANTHER" id="PTHR24422">
    <property type="entry name" value="CHEMOTAXIS PROTEIN METHYLTRANSFERASE"/>
    <property type="match status" value="1"/>
</dbReference>
<dbReference type="PROSITE" id="PS50123">
    <property type="entry name" value="CHER"/>
    <property type="match status" value="1"/>
</dbReference>
<protein>
    <recommendedName>
        <fullName evidence="7">Chemotaxis protein CheB</fullName>
    </recommendedName>
</protein>
<dbReference type="PRINTS" id="PR00996">
    <property type="entry name" value="CHERMTFRASE"/>
</dbReference>
<name>A0A383XRI4_9GAMM</name>
<dbReference type="InterPro" id="IPR000673">
    <property type="entry name" value="Sig_transdc_resp-reg_Me-estase"/>
</dbReference>
<dbReference type="Gene3D" id="3.40.50.150">
    <property type="entry name" value="Vaccinia Virus protein VP39"/>
    <property type="match status" value="1"/>
</dbReference>
<dbReference type="SMART" id="SM00138">
    <property type="entry name" value="MeTrc"/>
    <property type="match status" value="1"/>
</dbReference>
<evidence type="ECO:0000313" key="5">
    <source>
        <dbReference type="EMBL" id="PWN55238.1"/>
    </source>
</evidence>
<keyword evidence="1" id="KW-0145">Chemotaxis</keyword>
<dbReference type="GO" id="GO:0008984">
    <property type="term" value="F:protein-glutamate methylesterase activity"/>
    <property type="evidence" value="ECO:0007669"/>
    <property type="project" value="InterPro"/>
</dbReference>
<evidence type="ECO:0000259" key="3">
    <source>
        <dbReference type="PROSITE" id="PS50122"/>
    </source>
</evidence>
<feature type="active site" evidence="1">
    <location>
        <position position="24"/>
    </location>
</feature>
<dbReference type="Pfam" id="PF01339">
    <property type="entry name" value="CheB_methylest"/>
    <property type="match status" value="1"/>
</dbReference>
<feature type="domain" description="CheB-type methylesterase" evidence="3">
    <location>
        <begin position="12"/>
        <end position="201"/>
    </location>
</feature>
<dbReference type="GO" id="GO:0005737">
    <property type="term" value="C:cytoplasm"/>
    <property type="evidence" value="ECO:0007669"/>
    <property type="project" value="InterPro"/>
</dbReference>
<dbReference type="InterPro" id="IPR035909">
    <property type="entry name" value="CheB_C"/>
</dbReference>
<keyword evidence="1" id="KW-0378">Hydrolase</keyword>
<dbReference type="InterPro" id="IPR050903">
    <property type="entry name" value="Bact_Chemotaxis_MeTrfase"/>
</dbReference>
<dbReference type="CDD" id="cd16434">
    <property type="entry name" value="CheB-CheR_fusion"/>
    <property type="match status" value="1"/>
</dbReference>
<dbReference type="EMBL" id="QEQK01000012">
    <property type="protein sequence ID" value="PWN55238.1"/>
    <property type="molecule type" value="Genomic_DNA"/>
</dbReference>
<dbReference type="SUPFAM" id="SSF52738">
    <property type="entry name" value="Methylesterase CheB, C-terminal domain"/>
    <property type="match status" value="1"/>
</dbReference>
<feature type="region of interest" description="Disordered" evidence="2">
    <location>
        <begin position="664"/>
        <end position="687"/>
    </location>
</feature>
<feature type="active site" evidence="1">
    <location>
        <position position="51"/>
    </location>
</feature>
<feature type="domain" description="CheR-type methyltransferase" evidence="4">
    <location>
        <begin position="213"/>
        <end position="475"/>
    </location>
</feature>
<dbReference type="GO" id="GO:0006935">
    <property type="term" value="P:chemotaxis"/>
    <property type="evidence" value="ECO:0007669"/>
    <property type="project" value="UniProtKB-UniRule"/>
</dbReference>
<dbReference type="InterPro" id="IPR022641">
    <property type="entry name" value="CheR_N"/>
</dbReference>
<dbReference type="SUPFAM" id="SSF53335">
    <property type="entry name" value="S-adenosyl-L-methionine-dependent methyltransferases"/>
    <property type="match status" value="1"/>
</dbReference>
<dbReference type="Pfam" id="PF03705">
    <property type="entry name" value="CheR_N"/>
    <property type="match status" value="1"/>
</dbReference>
<evidence type="ECO:0000256" key="2">
    <source>
        <dbReference type="SAM" id="MobiDB-lite"/>
    </source>
</evidence>
<dbReference type="RefSeq" id="WP_109721042.1">
    <property type="nucleotide sequence ID" value="NZ_QEQK01000012.1"/>
</dbReference>
<proteinExistence type="predicted"/>
<evidence type="ECO:0000259" key="4">
    <source>
        <dbReference type="PROSITE" id="PS50123"/>
    </source>
</evidence>
<dbReference type="GO" id="GO:0000156">
    <property type="term" value="F:phosphorelay response regulator activity"/>
    <property type="evidence" value="ECO:0007669"/>
    <property type="project" value="InterPro"/>
</dbReference>
<dbReference type="PANTHER" id="PTHR24422:SF27">
    <property type="entry name" value="PROTEIN-GLUTAMATE O-METHYLTRANSFERASE"/>
    <property type="match status" value="1"/>
</dbReference>
<keyword evidence="6" id="KW-1185">Reference proteome</keyword>
<dbReference type="InterPro" id="IPR029063">
    <property type="entry name" value="SAM-dependent_MTases_sf"/>
</dbReference>
<dbReference type="PROSITE" id="PS50122">
    <property type="entry name" value="CHEB"/>
    <property type="match status" value="1"/>
</dbReference>
<feature type="active site" evidence="1">
    <location>
        <position position="143"/>
    </location>
</feature>
<dbReference type="GO" id="GO:0008757">
    <property type="term" value="F:S-adenosylmethionine-dependent methyltransferase activity"/>
    <property type="evidence" value="ECO:0007669"/>
    <property type="project" value="InterPro"/>
</dbReference>
<dbReference type="AlphaFoldDB" id="A0A383XRI4"/>
<dbReference type="InterPro" id="IPR022642">
    <property type="entry name" value="CheR_C"/>
</dbReference>
<comment type="caution">
    <text evidence="5">The sequence shown here is derived from an EMBL/GenBank/DDBJ whole genome shotgun (WGS) entry which is preliminary data.</text>
</comment>
<dbReference type="Proteomes" id="UP000251800">
    <property type="component" value="Unassembled WGS sequence"/>
</dbReference>
<dbReference type="SUPFAM" id="SSF47757">
    <property type="entry name" value="Chemotaxis receptor methyltransferase CheR, N-terminal domain"/>
    <property type="match status" value="1"/>
</dbReference>
<organism evidence="5 6">
    <name type="scientific">Abyssibacter profundi</name>
    <dbReference type="NCBI Taxonomy" id="2182787"/>
    <lineage>
        <taxon>Bacteria</taxon>
        <taxon>Pseudomonadati</taxon>
        <taxon>Pseudomonadota</taxon>
        <taxon>Gammaproteobacteria</taxon>
        <taxon>Chromatiales</taxon>
        <taxon>Oceanococcaceae</taxon>
        <taxon>Abyssibacter</taxon>
    </lineage>
</organism>
<accession>A0A383XRI4</accession>
<dbReference type="Pfam" id="PF01739">
    <property type="entry name" value="CheR"/>
    <property type="match status" value="1"/>
</dbReference>
<feature type="compositionally biased region" description="Low complexity" evidence="2">
    <location>
        <begin position="673"/>
        <end position="687"/>
    </location>
</feature>
<dbReference type="OrthoDB" id="9816309at2"/>
<reference evidence="5 6" key="1">
    <citation type="submission" date="2018-05" db="EMBL/GenBank/DDBJ databases">
        <title>Abyssibacter profundi OUC007T gen. nov., sp. nov, a marine bacterium isolated from seawater of the Mariana Trench.</title>
        <authorList>
            <person name="Zhou S."/>
        </authorList>
    </citation>
    <scope>NUCLEOTIDE SEQUENCE [LARGE SCALE GENOMIC DNA]</scope>
    <source>
        <strain evidence="5 6">OUC007</strain>
    </source>
</reference>